<gene>
    <name evidence="1" type="ORF">CEXT_214981</name>
</gene>
<comment type="caution">
    <text evidence="1">The sequence shown here is derived from an EMBL/GenBank/DDBJ whole genome shotgun (WGS) entry which is preliminary data.</text>
</comment>
<dbReference type="AlphaFoldDB" id="A0AAV4M482"/>
<name>A0AAV4M482_CAEEX</name>
<organism evidence="1 2">
    <name type="scientific">Caerostris extrusa</name>
    <name type="common">Bark spider</name>
    <name type="synonym">Caerostris bankana</name>
    <dbReference type="NCBI Taxonomy" id="172846"/>
    <lineage>
        <taxon>Eukaryota</taxon>
        <taxon>Metazoa</taxon>
        <taxon>Ecdysozoa</taxon>
        <taxon>Arthropoda</taxon>
        <taxon>Chelicerata</taxon>
        <taxon>Arachnida</taxon>
        <taxon>Araneae</taxon>
        <taxon>Araneomorphae</taxon>
        <taxon>Entelegynae</taxon>
        <taxon>Araneoidea</taxon>
        <taxon>Araneidae</taxon>
        <taxon>Caerostris</taxon>
    </lineage>
</organism>
<reference evidence="1 2" key="1">
    <citation type="submission" date="2021-06" db="EMBL/GenBank/DDBJ databases">
        <title>Caerostris extrusa draft genome.</title>
        <authorList>
            <person name="Kono N."/>
            <person name="Arakawa K."/>
        </authorList>
    </citation>
    <scope>NUCLEOTIDE SEQUENCE [LARGE SCALE GENOMIC DNA]</scope>
</reference>
<keyword evidence="2" id="KW-1185">Reference proteome</keyword>
<sequence length="99" mass="11848">MFFIRYLQRNEYKSPRSENKRRKCYTRLLKSERTKESFLKSEEVKSHIGQAHITEESRRTKTGVFARGGKCSKWNSDDWRVLAIPATLLLLKRKKKKRS</sequence>
<evidence type="ECO:0000313" key="2">
    <source>
        <dbReference type="Proteomes" id="UP001054945"/>
    </source>
</evidence>
<accession>A0AAV4M482</accession>
<dbReference type="EMBL" id="BPLR01019374">
    <property type="protein sequence ID" value="GIX67103.1"/>
    <property type="molecule type" value="Genomic_DNA"/>
</dbReference>
<dbReference type="Proteomes" id="UP001054945">
    <property type="component" value="Unassembled WGS sequence"/>
</dbReference>
<protein>
    <submittedName>
        <fullName evidence="1">Uncharacterized protein</fullName>
    </submittedName>
</protein>
<evidence type="ECO:0000313" key="1">
    <source>
        <dbReference type="EMBL" id="GIX67103.1"/>
    </source>
</evidence>
<proteinExistence type="predicted"/>